<organism evidence="1 2">
    <name type="scientific">Diploptera punctata</name>
    <name type="common">Pacific beetle cockroach</name>
    <dbReference type="NCBI Taxonomy" id="6984"/>
    <lineage>
        <taxon>Eukaryota</taxon>
        <taxon>Metazoa</taxon>
        <taxon>Ecdysozoa</taxon>
        <taxon>Arthropoda</taxon>
        <taxon>Hexapoda</taxon>
        <taxon>Insecta</taxon>
        <taxon>Pterygota</taxon>
        <taxon>Neoptera</taxon>
        <taxon>Polyneoptera</taxon>
        <taxon>Dictyoptera</taxon>
        <taxon>Blattodea</taxon>
        <taxon>Blaberoidea</taxon>
        <taxon>Blaberidae</taxon>
        <taxon>Diplopterinae</taxon>
        <taxon>Diploptera</taxon>
    </lineage>
</organism>
<keyword evidence="2" id="KW-1185">Reference proteome</keyword>
<comment type="caution">
    <text evidence="1">The sequence shown here is derived from an EMBL/GenBank/DDBJ whole genome shotgun (WGS) entry which is preliminary data.</text>
</comment>
<accession>A0AAD7Z522</accession>
<sequence>FMEILAYIPADIPEILWFEEENDLIRSCAALSSALGLQKSFSTSDISQLPSPEETPHQPPPRCAVSELALSSVQRSGYLLDHPRLDHASRSCSTWVAVGDVASTSQLPSPHGGHNAAAPPVSTPPAFTAADLIRSVNKKVRQNYIRRRLLTTYKALERLSQSEFNLDRLEVNGCNGCCATVNNTNNLPGGATTTVASVSGATHLTVPGSTPSTATPIPTSATSAAVLRVVKQRANKNLPLTIRDVERERGKPLSKYERNMMIFNWLHTLDDSSFEGLQ</sequence>
<reference evidence="1" key="1">
    <citation type="journal article" date="2023" name="IScience">
        <title>Live-bearing cockroach genome reveals convergent evolutionary mechanisms linked to viviparity in insects and beyond.</title>
        <authorList>
            <person name="Fouks B."/>
            <person name="Harrison M.C."/>
            <person name="Mikhailova A.A."/>
            <person name="Marchal E."/>
            <person name="English S."/>
            <person name="Carruthers M."/>
            <person name="Jennings E.C."/>
            <person name="Chiamaka E.L."/>
            <person name="Frigard R.A."/>
            <person name="Pippel M."/>
            <person name="Attardo G.M."/>
            <person name="Benoit J.B."/>
            <person name="Bornberg-Bauer E."/>
            <person name="Tobe S.S."/>
        </authorList>
    </citation>
    <scope>NUCLEOTIDE SEQUENCE</scope>
    <source>
        <strain evidence="1">Stay&amp;Tobe</strain>
    </source>
</reference>
<gene>
    <name evidence="1" type="ORF">L9F63_008779</name>
</gene>
<proteinExistence type="predicted"/>
<evidence type="ECO:0000313" key="2">
    <source>
        <dbReference type="Proteomes" id="UP001233999"/>
    </source>
</evidence>
<dbReference type="AlphaFoldDB" id="A0AAD7Z522"/>
<evidence type="ECO:0000313" key="1">
    <source>
        <dbReference type="EMBL" id="KAJ9573855.1"/>
    </source>
</evidence>
<name>A0AAD7Z522_DIPPU</name>
<dbReference type="EMBL" id="JASPKZ010010674">
    <property type="protein sequence ID" value="KAJ9573855.1"/>
    <property type="molecule type" value="Genomic_DNA"/>
</dbReference>
<feature type="non-terminal residue" evidence="1">
    <location>
        <position position="1"/>
    </location>
</feature>
<reference evidence="1" key="2">
    <citation type="submission" date="2023-05" db="EMBL/GenBank/DDBJ databases">
        <authorList>
            <person name="Fouks B."/>
        </authorList>
    </citation>
    <scope>NUCLEOTIDE SEQUENCE</scope>
    <source>
        <strain evidence="1">Stay&amp;Tobe</strain>
        <tissue evidence="1">Testes</tissue>
    </source>
</reference>
<dbReference type="Proteomes" id="UP001233999">
    <property type="component" value="Unassembled WGS sequence"/>
</dbReference>
<protein>
    <submittedName>
        <fullName evidence="1">Uncharacterized protein</fullName>
    </submittedName>
</protein>